<dbReference type="Gene3D" id="3.60.15.10">
    <property type="entry name" value="Ribonuclease Z/Hydroxyacylglutathione hydrolase-like"/>
    <property type="match status" value="1"/>
</dbReference>
<dbReference type="STRING" id="246197.MXAN_0536"/>
<gene>
    <name evidence="1" type="ordered locus">MXAN_0536</name>
</gene>
<keyword evidence="2" id="KW-1185">Reference proteome</keyword>
<dbReference type="EnsemblBacteria" id="ABF92476">
    <property type="protein sequence ID" value="ABF92476"/>
    <property type="gene ID" value="MXAN_0536"/>
</dbReference>
<protein>
    <submittedName>
        <fullName evidence="1">Uncharacterized protein</fullName>
    </submittedName>
</protein>
<evidence type="ECO:0000313" key="2">
    <source>
        <dbReference type="Proteomes" id="UP000002402"/>
    </source>
</evidence>
<organism evidence="1 2">
    <name type="scientific">Myxococcus xanthus (strain DK1622)</name>
    <dbReference type="NCBI Taxonomy" id="246197"/>
    <lineage>
        <taxon>Bacteria</taxon>
        <taxon>Pseudomonadati</taxon>
        <taxon>Myxococcota</taxon>
        <taxon>Myxococcia</taxon>
        <taxon>Myxococcales</taxon>
        <taxon>Cystobacterineae</taxon>
        <taxon>Myxococcaceae</taxon>
        <taxon>Myxococcus</taxon>
    </lineage>
</organism>
<dbReference type="InterPro" id="IPR036866">
    <property type="entry name" value="RibonucZ/Hydroxyglut_hydro"/>
</dbReference>
<dbReference type="AlphaFoldDB" id="Q1DEW8"/>
<proteinExistence type="predicted"/>
<accession>Q1DEW8</accession>
<evidence type="ECO:0000313" key="1">
    <source>
        <dbReference type="EMBL" id="ABF92476.1"/>
    </source>
</evidence>
<sequence>MDRPNQRTCARTQGEGGHAMELGFETIGNATLICHDHGPVLVTDPWTDGSAYFGSWTLSHEIPAAQREAIQACAYVWLSHGHPDHLSMESLGALRSCTLLVPNHFGHRMRDDLRGQGFKVHVLADRVWTQLSPRIRVMCLPDVNQDAVLLVDMDGRLLVNLNDAGDRGAGHFVRKVVSGYQESYLLALSGYGDADMINFFTEDGQRIAPHAAAKTPVGRTIARQAEFYGVRYFIPFSSMHKYQRADSVWASEYTTRLEDYGRGFESRTCSLLPAFIRHDFIRGQTERIQPRERVLRPVDPKAFGDDWSDSLDTDEVTALTTYFLGVEHLGRTLDFLRFRVGGREHVIEFQKRRFRRGITFEVPRGSLMSAVRYQVFDDLLIGNFMKTTLHGDFGAGRLYPDFSPYVAKYADNGQARTRNELRTYFADYRKRDPLGFLRAKVETHCVRPLQTQSAELLRMLLPQDSRGYRAAKETFWRVRRALL</sequence>
<dbReference type="EMBL" id="CP000113">
    <property type="protein sequence ID" value="ABF92476.1"/>
    <property type="molecule type" value="Genomic_DNA"/>
</dbReference>
<reference evidence="1 2" key="1">
    <citation type="journal article" date="2006" name="Proc. Natl. Acad. Sci. U.S.A.">
        <title>Evolution of sensory complexity recorded in a myxobacterial genome.</title>
        <authorList>
            <person name="Goldman B.S."/>
            <person name="Nierman W.C."/>
            <person name="Kaiser D."/>
            <person name="Slater S.C."/>
            <person name="Durkin A.S."/>
            <person name="Eisen J.A."/>
            <person name="Ronning C.M."/>
            <person name="Barbazuk W.B."/>
            <person name="Blanchard M."/>
            <person name="Field C."/>
            <person name="Halling C."/>
            <person name="Hinkle G."/>
            <person name="Iartchuk O."/>
            <person name="Kim H.S."/>
            <person name="Mackenzie C."/>
            <person name="Madupu R."/>
            <person name="Miller N."/>
            <person name="Shvartsbeyn A."/>
            <person name="Sullivan S.A."/>
            <person name="Vaudin M."/>
            <person name="Wiegand R."/>
            <person name="Kaplan H.B."/>
        </authorList>
    </citation>
    <scope>NUCLEOTIDE SEQUENCE [LARGE SCALE GENOMIC DNA]</scope>
    <source>
        <strain evidence="2">DK1622</strain>
    </source>
</reference>
<name>Q1DEW8_MYXXD</name>
<dbReference type="KEGG" id="mxa:MXAN_0536"/>
<dbReference type="OrthoDB" id="8735373at2"/>
<dbReference type="HOGENOM" id="CLU_589025_0_0_7"/>
<dbReference type="eggNOG" id="COG2220">
    <property type="taxonomic scope" value="Bacteria"/>
</dbReference>
<dbReference type="Proteomes" id="UP000002402">
    <property type="component" value="Chromosome"/>
</dbReference>
<dbReference type="SUPFAM" id="SSF56281">
    <property type="entry name" value="Metallo-hydrolase/oxidoreductase"/>
    <property type="match status" value="1"/>
</dbReference>